<protein>
    <recommendedName>
        <fullName evidence="2">VWFA domain-containing protein</fullName>
    </recommendedName>
</protein>
<dbReference type="Gene3D" id="3.40.50.410">
    <property type="entry name" value="von Willebrand factor, type A domain"/>
    <property type="match status" value="1"/>
</dbReference>
<reference evidence="3 4" key="1">
    <citation type="submission" date="2017-11" db="EMBL/GenBank/DDBJ databases">
        <title>Rhodohalobacter 15182 sp. nov., isolated from a salt lake.</title>
        <authorList>
            <person name="Han S."/>
        </authorList>
    </citation>
    <scope>NUCLEOTIDE SEQUENCE [LARGE SCALE GENOMIC DNA]</scope>
    <source>
        <strain evidence="3 4">15182</strain>
    </source>
</reference>
<organism evidence="3 4">
    <name type="scientific">Rhodohalobacter barkolensis</name>
    <dbReference type="NCBI Taxonomy" id="2053187"/>
    <lineage>
        <taxon>Bacteria</taxon>
        <taxon>Pseudomonadati</taxon>
        <taxon>Balneolota</taxon>
        <taxon>Balneolia</taxon>
        <taxon>Balneolales</taxon>
        <taxon>Balneolaceae</taxon>
        <taxon>Rhodohalobacter</taxon>
    </lineage>
</organism>
<proteinExistence type="predicted"/>
<dbReference type="AlphaFoldDB" id="A0A2N0VID6"/>
<dbReference type="OrthoDB" id="9766740at2"/>
<evidence type="ECO:0000259" key="2">
    <source>
        <dbReference type="Pfam" id="PF13519"/>
    </source>
</evidence>
<sequence length="369" mass="42642">MHFKYSEWSDRFNQSNQAPFDTLFNLFQELLSIAGGDVSQALKWLNQLDEEYNITDQFDDGYGLGDFIEELKERGYIRFDEEESVMVPTSKTDRSIRRKALDEIFNQLKKGGEGGHKTAHTGRGLERQPETRSWQHGDDTSHIDGTQTLINALKHTSLDQFSLREDDIEVYNTDHYTSAATVLLIDLSHSMILYGEDRITPAKKVAMALSELIMNSYEKDSLDIVAFGNKAWQIEIKDLPYLKVGPYHTNTLQALQMARHILQRKKFANKQIFMITDGKPSCMVENGKFYKNSFGLDRKIVNKVLDEAVKCKRDQISITTFMIARDPYLQNFVRELTQANHGRAYYSSLDKLGGYIFEDYIRNRRKNVK</sequence>
<gene>
    <name evidence="3" type="ORF">CWD77_00260</name>
</gene>
<accession>A0A2N0VID6</accession>
<dbReference type="CDD" id="cd00198">
    <property type="entry name" value="vWFA"/>
    <property type="match status" value="1"/>
</dbReference>
<dbReference type="EMBL" id="PISP01000001">
    <property type="protein sequence ID" value="PKD43951.1"/>
    <property type="molecule type" value="Genomic_DNA"/>
</dbReference>
<dbReference type="RefSeq" id="WP_101071194.1">
    <property type="nucleotide sequence ID" value="NZ_PISP01000001.1"/>
</dbReference>
<dbReference type="Proteomes" id="UP000233398">
    <property type="component" value="Unassembled WGS sequence"/>
</dbReference>
<evidence type="ECO:0000313" key="3">
    <source>
        <dbReference type="EMBL" id="PKD43951.1"/>
    </source>
</evidence>
<name>A0A2N0VID6_9BACT</name>
<evidence type="ECO:0000256" key="1">
    <source>
        <dbReference type="SAM" id="MobiDB-lite"/>
    </source>
</evidence>
<dbReference type="SUPFAM" id="SSF53300">
    <property type="entry name" value="vWA-like"/>
    <property type="match status" value="1"/>
</dbReference>
<evidence type="ECO:0000313" key="4">
    <source>
        <dbReference type="Proteomes" id="UP000233398"/>
    </source>
</evidence>
<dbReference type="InterPro" id="IPR002035">
    <property type="entry name" value="VWF_A"/>
</dbReference>
<dbReference type="InterPro" id="IPR036465">
    <property type="entry name" value="vWFA_dom_sf"/>
</dbReference>
<dbReference type="Pfam" id="PF13519">
    <property type="entry name" value="VWA_2"/>
    <property type="match status" value="1"/>
</dbReference>
<keyword evidence="4" id="KW-1185">Reference proteome</keyword>
<feature type="compositionally biased region" description="Basic and acidic residues" evidence="1">
    <location>
        <begin position="123"/>
        <end position="138"/>
    </location>
</feature>
<feature type="domain" description="VWFA" evidence="2">
    <location>
        <begin position="181"/>
        <end position="279"/>
    </location>
</feature>
<comment type="caution">
    <text evidence="3">The sequence shown here is derived from an EMBL/GenBank/DDBJ whole genome shotgun (WGS) entry which is preliminary data.</text>
</comment>
<feature type="region of interest" description="Disordered" evidence="1">
    <location>
        <begin position="109"/>
        <end position="138"/>
    </location>
</feature>